<feature type="region of interest" description="Disordered" evidence="1">
    <location>
        <begin position="395"/>
        <end position="544"/>
    </location>
</feature>
<feature type="compositionally biased region" description="Basic residues" evidence="1">
    <location>
        <begin position="1"/>
        <end position="15"/>
    </location>
</feature>
<evidence type="ECO:0000256" key="1">
    <source>
        <dbReference type="SAM" id="MobiDB-lite"/>
    </source>
</evidence>
<reference evidence="2 3" key="1">
    <citation type="submission" date="2005-09" db="EMBL/GenBank/DDBJ databases">
        <authorList>
            <person name="Woods D.E."/>
            <person name="Nierman W.C."/>
        </authorList>
    </citation>
    <scope>NUCLEOTIDE SEQUENCE [LARGE SCALE GENOMIC DNA]</scope>
    <source>
        <strain evidence="2 3">1710b</strain>
    </source>
</reference>
<name>Q3JNQ9_BURP1</name>
<sequence>MRGAARARRDKRRPSRGTGEDIRCASLRSRAAAAAKHLRIVVESRRRVRRPPAGHAQHRQRREAAACRIGRGECRGHALVKPGAAPRVGPVEIRGRHLDDPCVRGAALVRIDELFAERMADDPRIATRAPCIARRAHQRRPVEAAQCGGQRRIRRREERAVLVEQREGVANAAAHGADARRVDRRGLARVERRLDARIREPDERIEEIMQIVAGRHGARFGDVGLVRDARRQRRLRDEAKRQAAPRREPLGSGLVVQHAQPCRLAPLRRVRPSFAAIGERGEPWRGPIDSCETGSAIGAGRSASAHRNSKRAGCVRAAAGGRAPRVLGVRRPASAARIARAARSVGPVGKSGCRRVRAPVIGRAMRACRPLRTAARRVPRFLSFLSFLNLPGTPSAHGVRPAHHVDTEAAARGNPARRGAASIRRAASRSPRRRAAARPGRRPRRSRAAAPTSRGAASPSRRCAANRRSPRRRSSRSLRACRARPPGRMPPRTARARAARCSSPRSRTRLPSRLSRAARCRCRGRSADCPTSPPRRARSDASRA</sequence>
<accession>Q3JNQ9</accession>
<evidence type="ECO:0000313" key="3">
    <source>
        <dbReference type="Proteomes" id="UP000002700"/>
    </source>
</evidence>
<dbReference type="KEGG" id="bpm:BURPS1710b_3424"/>
<feature type="region of interest" description="Disordered" evidence="1">
    <location>
        <begin position="1"/>
        <end position="21"/>
    </location>
</feature>
<feature type="compositionally biased region" description="Basic residues" evidence="1">
    <location>
        <begin position="506"/>
        <end position="524"/>
    </location>
</feature>
<dbReference type="HOGENOM" id="CLU_500301_0_0_4"/>
<dbReference type="Proteomes" id="UP000002700">
    <property type="component" value="Chromosome I"/>
</dbReference>
<evidence type="ECO:0000313" key="2">
    <source>
        <dbReference type="EMBL" id="ABA50438.1"/>
    </source>
</evidence>
<feature type="compositionally biased region" description="Low complexity" evidence="1">
    <location>
        <begin position="410"/>
        <end position="425"/>
    </location>
</feature>
<protein>
    <submittedName>
        <fullName evidence="2">Uncharacterized protein</fullName>
    </submittedName>
</protein>
<gene>
    <name evidence="2" type="ordered locus">BURPS1710b_3424</name>
</gene>
<feature type="compositionally biased region" description="Basic residues" evidence="1">
    <location>
        <begin position="426"/>
        <end position="447"/>
    </location>
</feature>
<proteinExistence type="predicted"/>
<feature type="compositionally biased region" description="Low complexity" evidence="1">
    <location>
        <begin position="448"/>
        <end position="463"/>
    </location>
</feature>
<dbReference type="EnsemblBacteria" id="ABA50438">
    <property type="protein sequence ID" value="ABA50438"/>
    <property type="gene ID" value="BURPS1710b_3424"/>
</dbReference>
<feature type="compositionally biased region" description="Low complexity" evidence="1">
    <location>
        <begin position="483"/>
        <end position="493"/>
    </location>
</feature>
<dbReference type="EMBL" id="CP000124">
    <property type="protein sequence ID" value="ABA50438.1"/>
    <property type="molecule type" value="Genomic_DNA"/>
</dbReference>
<organism evidence="2 3">
    <name type="scientific">Burkholderia pseudomallei (strain 1710b)</name>
    <dbReference type="NCBI Taxonomy" id="320372"/>
    <lineage>
        <taxon>Bacteria</taxon>
        <taxon>Pseudomonadati</taxon>
        <taxon>Pseudomonadota</taxon>
        <taxon>Betaproteobacteria</taxon>
        <taxon>Burkholderiales</taxon>
        <taxon>Burkholderiaceae</taxon>
        <taxon>Burkholderia</taxon>
        <taxon>pseudomallei group</taxon>
    </lineage>
</organism>
<feature type="compositionally biased region" description="Basic residues" evidence="1">
    <location>
        <begin position="464"/>
        <end position="482"/>
    </location>
</feature>
<dbReference type="AlphaFoldDB" id="Q3JNQ9"/>